<accession>A0A7G1GB44</accession>
<dbReference type="PANTHER" id="PTHR35804:SF1">
    <property type="entry name" value="LYSINE EXPORTER LYSO"/>
    <property type="match status" value="1"/>
</dbReference>
<name>A0A7G1GB44_9BACT</name>
<dbReference type="GO" id="GO:0015661">
    <property type="term" value="F:L-lysine efflux transmembrane transporter activity"/>
    <property type="evidence" value="ECO:0007669"/>
    <property type="project" value="InterPro"/>
</dbReference>
<keyword evidence="1" id="KW-0812">Transmembrane</keyword>
<proteinExistence type="predicted"/>
<feature type="transmembrane region" description="Helical" evidence="1">
    <location>
        <begin position="126"/>
        <end position="149"/>
    </location>
</feature>
<protein>
    <submittedName>
        <fullName evidence="2">Membrane protein</fullName>
    </submittedName>
</protein>
<dbReference type="AlphaFoldDB" id="A0A7G1GB44"/>
<keyword evidence="3" id="KW-1185">Reference proteome</keyword>
<evidence type="ECO:0000256" key="1">
    <source>
        <dbReference type="SAM" id="Phobius"/>
    </source>
</evidence>
<dbReference type="Pfam" id="PF03956">
    <property type="entry name" value="Lys_export"/>
    <property type="match status" value="1"/>
</dbReference>
<dbReference type="InterPro" id="IPR005642">
    <property type="entry name" value="LysO"/>
</dbReference>
<sequence>MILLLSAVILGILFGLFSGFSISGNLITVLLMILVFTVGVDIGLEENILQKIKASIKTILIQSILTILGTLTFSGFVAFFTSLTVKEAIGAASGLGWYSLSGVMISGMYSPVLGAISFTSNVIREVLGILLIPIVSKFSELGAISIGGATSMDTLLGIISKNTNKKNTLVAFGQGVVLSITVPLLISIIFS</sequence>
<dbReference type="InParanoid" id="A0A7G1GB44"/>
<feature type="transmembrane region" description="Helical" evidence="1">
    <location>
        <begin position="169"/>
        <end position="190"/>
    </location>
</feature>
<keyword evidence="1" id="KW-0472">Membrane</keyword>
<evidence type="ECO:0000313" key="2">
    <source>
        <dbReference type="EMBL" id="BBE30839.1"/>
    </source>
</evidence>
<organism evidence="2 3">
    <name type="scientific">Tepiditoga spiralis</name>
    <dbReference type="NCBI Taxonomy" id="2108365"/>
    <lineage>
        <taxon>Bacteria</taxon>
        <taxon>Thermotogati</taxon>
        <taxon>Thermotogota</taxon>
        <taxon>Thermotogae</taxon>
        <taxon>Petrotogales</taxon>
        <taxon>Petrotogaceae</taxon>
        <taxon>Tepiditoga</taxon>
    </lineage>
</organism>
<dbReference type="Proteomes" id="UP000516361">
    <property type="component" value="Chromosome"/>
</dbReference>
<keyword evidence="1" id="KW-1133">Transmembrane helix</keyword>
<feature type="transmembrane region" description="Helical" evidence="1">
    <location>
        <begin position="60"/>
        <end position="83"/>
    </location>
</feature>
<evidence type="ECO:0000313" key="3">
    <source>
        <dbReference type="Proteomes" id="UP000516361"/>
    </source>
</evidence>
<dbReference type="KEGG" id="ocy:OSSY52_09800"/>
<dbReference type="RefSeq" id="WP_190615906.1">
    <property type="nucleotide sequence ID" value="NZ_AP018712.1"/>
</dbReference>
<dbReference type="GO" id="GO:0005886">
    <property type="term" value="C:plasma membrane"/>
    <property type="evidence" value="ECO:0007669"/>
    <property type="project" value="TreeGrafter"/>
</dbReference>
<feature type="transmembrane region" description="Helical" evidence="1">
    <location>
        <begin position="95"/>
        <end position="119"/>
    </location>
</feature>
<reference evidence="2 3" key="1">
    <citation type="submission" date="2018-06" db="EMBL/GenBank/DDBJ databases">
        <title>Genome sequencing of Oceanotoga sp. sy52.</title>
        <authorList>
            <person name="Mori K."/>
        </authorList>
    </citation>
    <scope>NUCLEOTIDE SEQUENCE [LARGE SCALE GENOMIC DNA]</scope>
    <source>
        <strain evidence="3">sy52</strain>
    </source>
</reference>
<gene>
    <name evidence="2" type="ORF">OSSY52_09800</name>
</gene>
<dbReference type="EMBL" id="AP018712">
    <property type="protein sequence ID" value="BBE30839.1"/>
    <property type="molecule type" value="Genomic_DNA"/>
</dbReference>
<dbReference type="PANTHER" id="PTHR35804">
    <property type="entry name" value="LYSINE EXPORTER LYSO"/>
    <property type="match status" value="1"/>
</dbReference>